<dbReference type="AlphaFoldDB" id="A0A0A9W651"/>
<dbReference type="EMBL" id="GBHO01039687">
    <property type="protein sequence ID" value="JAG03917.1"/>
    <property type="molecule type" value="Transcribed_RNA"/>
</dbReference>
<reference evidence="3" key="2">
    <citation type="submission" date="2014-07" db="EMBL/GenBank/DDBJ databases">
        <authorList>
            <person name="Hull J."/>
        </authorList>
    </citation>
    <scope>NUCLEOTIDE SEQUENCE</scope>
</reference>
<feature type="transmembrane region" description="Helical" evidence="2">
    <location>
        <begin position="57"/>
        <end position="76"/>
    </location>
</feature>
<accession>A0A0A9W651</accession>
<protein>
    <submittedName>
        <fullName evidence="3">Phosphoribosylformylglycinamidine synthase 2</fullName>
    </submittedName>
</protein>
<feature type="region of interest" description="Disordered" evidence="1">
    <location>
        <begin position="1"/>
        <end position="47"/>
    </location>
</feature>
<organism evidence="3">
    <name type="scientific">Lygus hesperus</name>
    <name type="common">Western plant bug</name>
    <dbReference type="NCBI Taxonomy" id="30085"/>
    <lineage>
        <taxon>Eukaryota</taxon>
        <taxon>Metazoa</taxon>
        <taxon>Ecdysozoa</taxon>
        <taxon>Arthropoda</taxon>
        <taxon>Hexapoda</taxon>
        <taxon>Insecta</taxon>
        <taxon>Pterygota</taxon>
        <taxon>Neoptera</taxon>
        <taxon>Paraneoptera</taxon>
        <taxon>Hemiptera</taxon>
        <taxon>Heteroptera</taxon>
        <taxon>Panheteroptera</taxon>
        <taxon>Cimicomorpha</taxon>
        <taxon>Miridae</taxon>
        <taxon>Mirini</taxon>
        <taxon>Lygus</taxon>
    </lineage>
</organism>
<sequence>LGTCTQPPAPCSTPDTRTPGPALPRSTNAGNSRGTTPRMRHIPRGFHPSLPGSSSTFVAAAVAAAVAVAVAAVRLYSSPHTRSLLHHTTSPATTLSNHCGRIYHVATSLGCRLLRCTGSSAAAQISVYSTTATQYGWLPGARTLLLSTTRGLLLSRSVSHSPVLPNRSASFAVLATADLPLFGVACAAVSRYLRSAVGAPVYAILRTANLLAAMFVGWATGMRVSPSTLCRCDT</sequence>
<feature type="non-terminal residue" evidence="3">
    <location>
        <position position="1"/>
    </location>
</feature>
<keyword evidence="2" id="KW-0812">Transmembrane</keyword>
<evidence type="ECO:0000256" key="2">
    <source>
        <dbReference type="SAM" id="Phobius"/>
    </source>
</evidence>
<proteinExistence type="predicted"/>
<keyword evidence="2" id="KW-0472">Membrane</keyword>
<feature type="compositionally biased region" description="Polar residues" evidence="1">
    <location>
        <begin position="25"/>
        <end position="35"/>
    </location>
</feature>
<evidence type="ECO:0000256" key="1">
    <source>
        <dbReference type="SAM" id="MobiDB-lite"/>
    </source>
</evidence>
<name>A0A0A9W651_LYGHE</name>
<feature type="transmembrane region" description="Helical" evidence="2">
    <location>
        <begin position="199"/>
        <end position="219"/>
    </location>
</feature>
<feature type="non-terminal residue" evidence="3">
    <location>
        <position position="234"/>
    </location>
</feature>
<gene>
    <name evidence="3" type="primary">purL_5</name>
    <name evidence="3" type="ORF">CM83_9697</name>
</gene>
<evidence type="ECO:0000313" key="3">
    <source>
        <dbReference type="EMBL" id="JAG03917.1"/>
    </source>
</evidence>
<keyword evidence="2" id="KW-1133">Transmembrane helix</keyword>
<reference evidence="3" key="1">
    <citation type="journal article" date="2014" name="PLoS ONE">
        <title>Transcriptome-Based Identification of ABC Transporters in the Western Tarnished Plant Bug Lygus hesperus.</title>
        <authorList>
            <person name="Hull J.J."/>
            <person name="Chaney K."/>
            <person name="Geib S.M."/>
            <person name="Fabrick J.A."/>
            <person name="Brent C.S."/>
            <person name="Walsh D."/>
            <person name="Lavine L.C."/>
        </authorList>
    </citation>
    <scope>NUCLEOTIDE SEQUENCE</scope>
</reference>